<evidence type="ECO:0000256" key="1">
    <source>
        <dbReference type="ARBA" id="ARBA00022694"/>
    </source>
</evidence>
<evidence type="ECO:0000256" key="7">
    <source>
        <dbReference type="NCBIfam" id="TIGR00188"/>
    </source>
</evidence>
<dbReference type="Pfam" id="PF00825">
    <property type="entry name" value="Ribonuclease_P"/>
    <property type="match status" value="1"/>
</dbReference>
<evidence type="ECO:0000256" key="5">
    <source>
        <dbReference type="ARBA" id="ARBA00022884"/>
    </source>
</evidence>
<evidence type="ECO:0000256" key="3">
    <source>
        <dbReference type="ARBA" id="ARBA00022759"/>
    </source>
</evidence>
<dbReference type="InterPro" id="IPR020568">
    <property type="entry name" value="Ribosomal_Su5_D2-typ_SF"/>
</dbReference>
<evidence type="ECO:0000313" key="9">
    <source>
        <dbReference type="Proteomes" id="UP000661649"/>
    </source>
</evidence>
<dbReference type="Proteomes" id="UP000661649">
    <property type="component" value="Unassembled WGS sequence"/>
</dbReference>
<evidence type="ECO:0000256" key="2">
    <source>
        <dbReference type="ARBA" id="ARBA00022722"/>
    </source>
</evidence>
<dbReference type="EMBL" id="JACRTP010000011">
    <property type="protein sequence ID" value="MBC8629968.1"/>
    <property type="molecule type" value="Genomic_DNA"/>
</dbReference>
<dbReference type="InterPro" id="IPR000100">
    <property type="entry name" value="RNase_P"/>
</dbReference>
<dbReference type="PANTHER" id="PTHR33992">
    <property type="entry name" value="RIBONUCLEASE P PROTEIN COMPONENT"/>
    <property type="match status" value="1"/>
</dbReference>
<evidence type="ECO:0000313" key="8">
    <source>
        <dbReference type="EMBL" id="MBC8629968.1"/>
    </source>
</evidence>
<dbReference type="GO" id="GO:0004526">
    <property type="term" value="F:ribonuclease P activity"/>
    <property type="evidence" value="ECO:0007669"/>
    <property type="project" value="UniProtKB-EC"/>
</dbReference>
<keyword evidence="9" id="KW-1185">Reference proteome</keyword>
<dbReference type="PANTHER" id="PTHR33992:SF1">
    <property type="entry name" value="RIBONUCLEASE P PROTEIN COMPONENT"/>
    <property type="match status" value="1"/>
</dbReference>
<dbReference type="InterPro" id="IPR014721">
    <property type="entry name" value="Ribsml_uS5_D2-typ_fold_subgr"/>
</dbReference>
<comment type="caution">
    <text evidence="8">The sequence shown here is derived from an EMBL/GenBank/DDBJ whole genome shotgun (WGS) entry which is preliminary data.</text>
</comment>
<gene>
    <name evidence="6 8" type="primary">rnpA</name>
    <name evidence="8" type="ORF">H8712_15395</name>
</gene>
<dbReference type="EC" id="3.1.26.5" evidence="6 7"/>
<accession>A0ABR7PFD9</accession>
<keyword evidence="1 6" id="KW-0819">tRNA processing</keyword>
<organism evidence="8 9">
    <name type="scientific">Blautia stercoris</name>
    <dbReference type="NCBI Taxonomy" id="871664"/>
    <lineage>
        <taxon>Bacteria</taxon>
        <taxon>Bacillati</taxon>
        <taxon>Bacillota</taxon>
        <taxon>Clostridia</taxon>
        <taxon>Lachnospirales</taxon>
        <taxon>Lachnospiraceae</taxon>
        <taxon>Blautia</taxon>
    </lineage>
</organism>
<keyword evidence="5 6" id="KW-0694">RNA-binding</keyword>
<dbReference type="SUPFAM" id="SSF54211">
    <property type="entry name" value="Ribosomal protein S5 domain 2-like"/>
    <property type="match status" value="1"/>
</dbReference>
<keyword evidence="3 6" id="KW-0255">Endonuclease</keyword>
<evidence type="ECO:0000256" key="4">
    <source>
        <dbReference type="ARBA" id="ARBA00022801"/>
    </source>
</evidence>
<sequence length="120" mass="13935">MKYSESLKKNRDFQLVYKSGTSKANRYLVMYVRENQLEKNRVGISVSKKVGNSVVRHHLARLIRESYRLNEEKFKCGYDIVIVVRVNGKNQGFHSIESALMHLGKLTKTIKSEENENDTN</sequence>
<protein>
    <recommendedName>
        <fullName evidence="6 7">Ribonuclease P protein component</fullName>
        <shortName evidence="6">RNase P protein</shortName>
        <shortName evidence="6">RNaseP protein</shortName>
        <ecNumber evidence="6 7">3.1.26.5</ecNumber>
    </recommendedName>
    <alternativeName>
        <fullName evidence="6">Protein C5</fullName>
    </alternativeName>
</protein>
<comment type="catalytic activity">
    <reaction evidence="6">
        <text>Endonucleolytic cleavage of RNA, removing 5'-extranucleotides from tRNA precursor.</text>
        <dbReference type="EC" id="3.1.26.5"/>
    </reaction>
</comment>
<dbReference type="HAMAP" id="MF_00227">
    <property type="entry name" value="RNase_P"/>
    <property type="match status" value="1"/>
</dbReference>
<comment type="function">
    <text evidence="6">RNaseP catalyzes the removal of the 5'-leader sequence from pre-tRNA to produce the mature 5'-terminus. It can also cleave other RNA substrates such as 4.5S RNA. The protein component plays an auxiliary but essential role in vivo by binding to the 5'-leader sequence and broadening the substrate specificity of the ribozyme.</text>
</comment>
<dbReference type="NCBIfam" id="TIGR00188">
    <property type="entry name" value="rnpA"/>
    <property type="match status" value="1"/>
</dbReference>
<dbReference type="RefSeq" id="WP_022303961.1">
    <property type="nucleotide sequence ID" value="NZ_DAWEED010000062.1"/>
</dbReference>
<comment type="similarity">
    <text evidence="6">Belongs to the RnpA family.</text>
</comment>
<proteinExistence type="inferred from homology"/>
<evidence type="ECO:0000256" key="6">
    <source>
        <dbReference type="HAMAP-Rule" id="MF_00227"/>
    </source>
</evidence>
<dbReference type="Gene3D" id="3.30.230.10">
    <property type="match status" value="1"/>
</dbReference>
<keyword evidence="4 6" id="KW-0378">Hydrolase</keyword>
<keyword evidence="2 6" id="KW-0540">Nuclease</keyword>
<comment type="subunit">
    <text evidence="6">Consists of a catalytic RNA component (M1 or rnpB) and a protein subunit.</text>
</comment>
<name>A0ABR7PFD9_9FIRM</name>
<reference evidence="8 9" key="1">
    <citation type="submission" date="2020-08" db="EMBL/GenBank/DDBJ databases">
        <title>Genome public.</title>
        <authorList>
            <person name="Liu C."/>
            <person name="Sun Q."/>
        </authorList>
    </citation>
    <scope>NUCLEOTIDE SEQUENCE [LARGE SCALE GENOMIC DNA]</scope>
    <source>
        <strain evidence="8 9">3_YM_SP_D4_24.mj</strain>
    </source>
</reference>